<sequence length="199" mass="21933">RNKGEKYCDVDGGTWNGEWVQGADAQDSGGSDHHGENAQRYFVTRESARSPPCPGHQADRGGEGPSPQGLSQTTHRHCPKPSEPAEAHLQNRTTGLIEHLVGMSRWHHKLGPAAVLPHGPDPPVCGQRPVSDPAGELEHVQDFLGAQEDHHRQTLLPTRPRVPCLKKAEAASPTVWAKQRRTHPNIDHLRWCRALRTST</sequence>
<gene>
    <name evidence="2" type="ORF">AKAME5_002482200</name>
</gene>
<name>A0AAD3NFA8_LATJO</name>
<feature type="region of interest" description="Disordered" evidence="1">
    <location>
        <begin position="1"/>
        <end position="90"/>
    </location>
</feature>
<feature type="non-terminal residue" evidence="2">
    <location>
        <position position="199"/>
    </location>
</feature>
<dbReference type="AlphaFoldDB" id="A0AAD3NFA8"/>
<keyword evidence="3" id="KW-1185">Reference proteome</keyword>
<protein>
    <submittedName>
        <fullName evidence="2">Heparan sulfate glucosamine 3-O-sulfotransferase 3A1-like protein</fullName>
    </submittedName>
</protein>
<evidence type="ECO:0000313" key="2">
    <source>
        <dbReference type="EMBL" id="GLD73497.1"/>
    </source>
</evidence>
<comment type="caution">
    <text evidence="2">The sequence shown here is derived from an EMBL/GenBank/DDBJ whole genome shotgun (WGS) entry which is preliminary data.</text>
</comment>
<dbReference type="Proteomes" id="UP001279410">
    <property type="component" value="Unassembled WGS sequence"/>
</dbReference>
<evidence type="ECO:0000313" key="3">
    <source>
        <dbReference type="Proteomes" id="UP001279410"/>
    </source>
</evidence>
<reference evidence="2" key="1">
    <citation type="submission" date="2022-08" db="EMBL/GenBank/DDBJ databases">
        <title>Genome sequencing of akame (Lates japonicus).</title>
        <authorList>
            <person name="Hashiguchi Y."/>
            <person name="Takahashi H."/>
        </authorList>
    </citation>
    <scope>NUCLEOTIDE SEQUENCE</scope>
    <source>
        <strain evidence="2">Kochi</strain>
    </source>
</reference>
<accession>A0AAD3NFA8</accession>
<organism evidence="2 3">
    <name type="scientific">Lates japonicus</name>
    <name type="common">Japanese lates</name>
    <dbReference type="NCBI Taxonomy" id="270547"/>
    <lineage>
        <taxon>Eukaryota</taxon>
        <taxon>Metazoa</taxon>
        <taxon>Chordata</taxon>
        <taxon>Craniata</taxon>
        <taxon>Vertebrata</taxon>
        <taxon>Euteleostomi</taxon>
        <taxon>Actinopterygii</taxon>
        <taxon>Neopterygii</taxon>
        <taxon>Teleostei</taxon>
        <taxon>Neoteleostei</taxon>
        <taxon>Acanthomorphata</taxon>
        <taxon>Carangaria</taxon>
        <taxon>Carangaria incertae sedis</taxon>
        <taxon>Centropomidae</taxon>
        <taxon>Lates</taxon>
    </lineage>
</organism>
<dbReference type="EMBL" id="BRZM01001631">
    <property type="protein sequence ID" value="GLD73497.1"/>
    <property type="molecule type" value="Genomic_DNA"/>
</dbReference>
<proteinExistence type="predicted"/>
<evidence type="ECO:0000256" key="1">
    <source>
        <dbReference type="SAM" id="MobiDB-lite"/>
    </source>
</evidence>